<feature type="compositionally biased region" description="Basic and acidic residues" evidence="1">
    <location>
        <begin position="89"/>
        <end position="103"/>
    </location>
</feature>
<dbReference type="EMBL" id="CAJNJA010013019">
    <property type="protein sequence ID" value="CAE7310778.1"/>
    <property type="molecule type" value="Genomic_DNA"/>
</dbReference>
<protein>
    <submittedName>
        <fullName evidence="2">AMY1.6 protein</fullName>
    </submittedName>
</protein>
<sequence length="308" mass="33820">MEWLVGHFGPQIDIRFLLYRPQLVPALRRCVDFGLELPKSGLQADAELSEAPDRASTPSCRPVSRVGLGSRASTRPPSSAQSPSPLPRPDWHTDGASEAEARGGREQPLCAGLELMCRVCGVCGVEDFGDAEKDTRQEWGFERGHGPFPGPARRRPASQWGFERRHSVREDGPDRWVSKEAAGVPFAASSSPTYDSSLMAMAVGALQTKEADKDRLLFAERTVGLFQALSPPRGPAGALVRGGCRAFADHARAAWDEYRADVQHFQNTVYRCRGGKSDKERLRRPMSANHAAVSARLYKPPASRPRTF</sequence>
<gene>
    <name evidence="2" type="primary">AMY1.6</name>
    <name evidence="2" type="ORF">SNEC2469_LOCUS7730</name>
</gene>
<evidence type="ECO:0000313" key="3">
    <source>
        <dbReference type="Proteomes" id="UP000601435"/>
    </source>
</evidence>
<proteinExistence type="predicted"/>
<dbReference type="Proteomes" id="UP000601435">
    <property type="component" value="Unassembled WGS sequence"/>
</dbReference>
<reference evidence="2" key="1">
    <citation type="submission" date="2021-02" db="EMBL/GenBank/DDBJ databases">
        <authorList>
            <person name="Dougan E. K."/>
            <person name="Rhodes N."/>
            <person name="Thang M."/>
            <person name="Chan C."/>
        </authorList>
    </citation>
    <scope>NUCLEOTIDE SEQUENCE</scope>
</reference>
<evidence type="ECO:0000256" key="1">
    <source>
        <dbReference type="SAM" id="MobiDB-lite"/>
    </source>
</evidence>
<feature type="compositionally biased region" description="Low complexity" evidence="1">
    <location>
        <begin position="70"/>
        <end position="83"/>
    </location>
</feature>
<accession>A0A812NWP8</accession>
<evidence type="ECO:0000313" key="2">
    <source>
        <dbReference type="EMBL" id="CAE7310778.1"/>
    </source>
</evidence>
<name>A0A812NWP8_9DINO</name>
<feature type="region of interest" description="Disordered" evidence="1">
    <location>
        <begin position="46"/>
        <end position="103"/>
    </location>
</feature>
<dbReference type="AlphaFoldDB" id="A0A812NWP8"/>
<organism evidence="2 3">
    <name type="scientific">Symbiodinium necroappetens</name>
    <dbReference type="NCBI Taxonomy" id="1628268"/>
    <lineage>
        <taxon>Eukaryota</taxon>
        <taxon>Sar</taxon>
        <taxon>Alveolata</taxon>
        <taxon>Dinophyceae</taxon>
        <taxon>Suessiales</taxon>
        <taxon>Symbiodiniaceae</taxon>
        <taxon>Symbiodinium</taxon>
    </lineage>
</organism>
<comment type="caution">
    <text evidence="2">The sequence shown here is derived from an EMBL/GenBank/DDBJ whole genome shotgun (WGS) entry which is preliminary data.</text>
</comment>
<keyword evidence="3" id="KW-1185">Reference proteome</keyword>